<evidence type="ECO:0000313" key="3">
    <source>
        <dbReference type="Proteomes" id="UP000696485"/>
    </source>
</evidence>
<comment type="caution">
    <text evidence="2">The sequence shown here is derived from an EMBL/GenBank/DDBJ whole genome shotgun (WGS) entry which is preliminary data.</text>
</comment>
<keyword evidence="1" id="KW-0812">Transmembrane</keyword>
<evidence type="ECO:0000313" key="2">
    <source>
        <dbReference type="EMBL" id="KAF9334353.1"/>
    </source>
</evidence>
<proteinExistence type="predicted"/>
<gene>
    <name evidence="2" type="ORF">BG006_002301</name>
</gene>
<feature type="transmembrane region" description="Helical" evidence="1">
    <location>
        <begin position="49"/>
        <end position="69"/>
    </location>
</feature>
<reference evidence="2" key="1">
    <citation type="journal article" date="2020" name="Fungal Divers.">
        <title>Resolving the Mortierellaceae phylogeny through synthesis of multi-gene phylogenetics and phylogenomics.</title>
        <authorList>
            <person name="Vandepol N."/>
            <person name="Liber J."/>
            <person name="Desiro A."/>
            <person name="Na H."/>
            <person name="Kennedy M."/>
            <person name="Barry K."/>
            <person name="Grigoriev I.V."/>
            <person name="Miller A.N."/>
            <person name="O'Donnell K."/>
            <person name="Stajich J.E."/>
            <person name="Bonito G."/>
        </authorList>
    </citation>
    <scope>NUCLEOTIDE SEQUENCE</scope>
    <source>
        <strain evidence="2">NVP1</strain>
    </source>
</reference>
<organism evidence="2 3">
    <name type="scientific">Podila minutissima</name>
    <dbReference type="NCBI Taxonomy" id="64525"/>
    <lineage>
        <taxon>Eukaryota</taxon>
        <taxon>Fungi</taxon>
        <taxon>Fungi incertae sedis</taxon>
        <taxon>Mucoromycota</taxon>
        <taxon>Mortierellomycotina</taxon>
        <taxon>Mortierellomycetes</taxon>
        <taxon>Mortierellales</taxon>
        <taxon>Mortierellaceae</taxon>
        <taxon>Podila</taxon>
    </lineage>
</organism>
<evidence type="ECO:0008006" key="4">
    <source>
        <dbReference type="Google" id="ProtNLM"/>
    </source>
</evidence>
<accession>A0A9P5SQX8</accession>
<dbReference type="AlphaFoldDB" id="A0A9P5SQX8"/>
<keyword evidence="3" id="KW-1185">Reference proteome</keyword>
<dbReference type="EMBL" id="JAAAUY010000152">
    <property type="protein sequence ID" value="KAF9334353.1"/>
    <property type="molecule type" value="Genomic_DNA"/>
</dbReference>
<sequence>MTCPDPLIDSDPSTLYHLYNEKHGFLPAPVQNDQSIKASKKKKNILKKFLLVILVLLGYLFYKFLLPLYNGWPFYHHDHDHGHDIIIVGDTCSHDTGALLLRKDLCRANAVPWSGPSTFSTVSDRFLLTIGKGNMAARVRVHTSPNVQEPTLKITGYVSPVGDSDDGMDSVAVTPTKGEPKTDIEHQGVTVHITEDGYAYDVQIQYHDRVLRDPSGDKYCACARFDLQVLLPESYTRYSQLIINGATAEIEVFDVEDIRFGELWFEIGVGNVVSSGELLVDALAVVVKTGNIDIESVEAATKAAPLAVLAEVVTGDVTLHARTKPAGAAHDLRATSKAGSVKVTVTPASYSLSSLPWLSKPAELNIHATTVEGSALALVELESRAQTLRLDATSSTDSASALISDDFSGRFRVESQSEEANVYETDASESVITYEKQMSSMKEGVKLFSGEKPQEGHVNLKSSLGLVVLEFTN</sequence>
<name>A0A9P5SQX8_9FUNG</name>
<keyword evidence="1" id="KW-1133">Transmembrane helix</keyword>
<protein>
    <recommendedName>
        <fullName evidence="4">Adhesin domain-containing protein</fullName>
    </recommendedName>
</protein>
<evidence type="ECO:0000256" key="1">
    <source>
        <dbReference type="SAM" id="Phobius"/>
    </source>
</evidence>
<keyword evidence="1" id="KW-0472">Membrane</keyword>
<dbReference type="Proteomes" id="UP000696485">
    <property type="component" value="Unassembled WGS sequence"/>
</dbReference>